<keyword evidence="6 7" id="KW-0472">Membrane</keyword>
<feature type="transmembrane region" description="Helical" evidence="7">
    <location>
        <begin position="215"/>
        <end position="236"/>
    </location>
</feature>
<evidence type="ECO:0000256" key="1">
    <source>
        <dbReference type="ARBA" id="ARBA00004429"/>
    </source>
</evidence>
<dbReference type="AlphaFoldDB" id="A0A317FG92"/>
<dbReference type="InterPro" id="IPR010656">
    <property type="entry name" value="DctM"/>
</dbReference>
<evidence type="ECO:0000259" key="8">
    <source>
        <dbReference type="Pfam" id="PF06808"/>
    </source>
</evidence>
<evidence type="ECO:0000256" key="5">
    <source>
        <dbReference type="ARBA" id="ARBA00022989"/>
    </source>
</evidence>
<feature type="transmembrane region" description="Helical" evidence="7">
    <location>
        <begin position="135"/>
        <end position="159"/>
    </location>
</feature>
<keyword evidence="10" id="KW-1185">Reference proteome</keyword>
<feature type="transmembrane region" description="Helical" evidence="7">
    <location>
        <begin position="58"/>
        <end position="77"/>
    </location>
</feature>
<dbReference type="RefSeq" id="WP_109870701.1">
    <property type="nucleotide sequence ID" value="NZ_QGNA01000002.1"/>
</dbReference>
<dbReference type="GO" id="GO:0005886">
    <property type="term" value="C:plasma membrane"/>
    <property type="evidence" value="ECO:0007669"/>
    <property type="project" value="UniProtKB-SubCell"/>
</dbReference>
<dbReference type="GO" id="GO:0022857">
    <property type="term" value="F:transmembrane transporter activity"/>
    <property type="evidence" value="ECO:0007669"/>
    <property type="project" value="UniProtKB-UniRule"/>
</dbReference>
<keyword evidence="7" id="KW-0813">Transport</keyword>
<accession>A0A317FG92</accession>
<feature type="transmembrane region" description="Helical" evidence="7">
    <location>
        <begin position="314"/>
        <end position="331"/>
    </location>
</feature>
<evidence type="ECO:0000256" key="7">
    <source>
        <dbReference type="RuleBase" id="RU369079"/>
    </source>
</evidence>
<name>A0A317FG92_9PROT</name>
<feature type="transmembrane region" description="Helical" evidence="7">
    <location>
        <begin position="97"/>
        <end position="123"/>
    </location>
</feature>
<dbReference type="NCBIfam" id="TIGR00786">
    <property type="entry name" value="dctM"/>
    <property type="match status" value="1"/>
</dbReference>
<dbReference type="PIRSF" id="PIRSF006066">
    <property type="entry name" value="HI0050"/>
    <property type="match status" value="1"/>
</dbReference>
<dbReference type="PANTHER" id="PTHR33362:SF5">
    <property type="entry name" value="C4-DICARBOXYLATE TRAP TRANSPORTER LARGE PERMEASE PROTEIN DCTM"/>
    <property type="match status" value="1"/>
</dbReference>
<dbReference type="EMBL" id="QGNA01000002">
    <property type="protein sequence ID" value="PWS37593.1"/>
    <property type="molecule type" value="Genomic_DNA"/>
</dbReference>
<feature type="transmembrane region" description="Helical" evidence="7">
    <location>
        <begin position="371"/>
        <end position="388"/>
    </location>
</feature>
<evidence type="ECO:0000256" key="3">
    <source>
        <dbReference type="ARBA" id="ARBA00022519"/>
    </source>
</evidence>
<sequence length="429" mass="44033">MNGFAIFGLLGATVLSGAVLGAALGLTGFVLLHFAVGGATRLGVQTVWNVLNEFTLTAVPLFILLGEVLVASGLARGVYRALAPFFARLPGGLLHTNIAVCTVFGAVSGSSMSVAAAVGSVAYPELKGRGYDRAAVVGTLAGGGTLGLLIPPSLSLLIYGALTDTSIGRLFLAGVLPGLMMAGLFMAIILWMAWRNPAIAPEEKSVALRAALRGLPAVLPLVALIVAVLGSLFAGLATPTEAAGVGVAAAMILGFTIGDLTLRRLGEALIGTARIFAIIAMVFIGALVLAQAISMLGLPQQMLQAIGEWGLSRWVLLLVVVAIYLVLGCFFDGLSMMIMTLPLVFPLLTGVGFDPVWLGVVVTLMIEVGMLTPPVGMNLFVLVGITNGEVDLASAARAALPFWCALLGGVLLLCLFPGIATWLPGVAFG</sequence>
<comment type="subunit">
    <text evidence="7">The complex comprises the extracytoplasmic solute receptor protein and the two transmembrane proteins.</text>
</comment>
<dbReference type="Proteomes" id="UP000245765">
    <property type="component" value="Unassembled WGS sequence"/>
</dbReference>
<evidence type="ECO:0000256" key="2">
    <source>
        <dbReference type="ARBA" id="ARBA00022475"/>
    </source>
</evidence>
<dbReference type="InterPro" id="IPR004681">
    <property type="entry name" value="TRAP_DctM"/>
</dbReference>
<evidence type="ECO:0000313" key="10">
    <source>
        <dbReference type="Proteomes" id="UP000245765"/>
    </source>
</evidence>
<evidence type="ECO:0000256" key="6">
    <source>
        <dbReference type="ARBA" id="ARBA00023136"/>
    </source>
</evidence>
<comment type="subcellular location">
    <subcellularLocation>
        <location evidence="1 7">Cell inner membrane</location>
        <topology evidence="1 7">Multi-pass membrane protein</topology>
    </subcellularLocation>
</comment>
<comment type="similarity">
    <text evidence="7">Belongs to the TRAP transporter large permease family.</text>
</comment>
<comment type="function">
    <text evidence="7">Part of the tripartite ATP-independent periplasmic (TRAP) transport system.</text>
</comment>
<comment type="caution">
    <text evidence="9">The sequence shown here is derived from an EMBL/GenBank/DDBJ whole genome shotgun (WGS) entry which is preliminary data.</text>
</comment>
<feature type="transmembrane region" description="Helical" evidence="7">
    <location>
        <begin position="242"/>
        <end position="262"/>
    </location>
</feature>
<dbReference type="Pfam" id="PF06808">
    <property type="entry name" value="DctM"/>
    <property type="match status" value="1"/>
</dbReference>
<keyword evidence="5 7" id="KW-1133">Transmembrane helix</keyword>
<proteinExistence type="inferred from homology"/>
<dbReference type="PANTHER" id="PTHR33362">
    <property type="entry name" value="SIALIC ACID TRAP TRANSPORTER PERMEASE PROTEIN SIAT-RELATED"/>
    <property type="match status" value="1"/>
</dbReference>
<feature type="domain" description="TRAP C4-dicarboxylate transport system permease DctM subunit" evidence="8">
    <location>
        <begin position="9"/>
        <end position="419"/>
    </location>
</feature>
<reference evidence="10" key="1">
    <citation type="submission" date="2018-05" db="EMBL/GenBank/DDBJ databases">
        <authorList>
            <person name="Du Z."/>
            <person name="Wang X."/>
        </authorList>
    </citation>
    <scope>NUCLEOTIDE SEQUENCE [LARGE SCALE GENOMIC DNA]</scope>
    <source>
        <strain evidence="10">CQN31</strain>
    </source>
</reference>
<keyword evidence="2" id="KW-1003">Cell membrane</keyword>
<feature type="transmembrane region" description="Helical" evidence="7">
    <location>
        <begin position="343"/>
        <end position="365"/>
    </location>
</feature>
<organism evidence="9 10">
    <name type="scientific">Falsiroseomonas bella</name>
    <dbReference type="NCBI Taxonomy" id="2184016"/>
    <lineage>
        <taxon>Bacteria</taxon>
        <taxon>Pseudomonadati</taxon>
        <taxon>Pseudomonadota</taxon>
        <taxon>Alphaproteobacteria</taxon>
        <taxon>Acetobacterales</taxon>
        <taxon>Roseomonadaceae</taxon>
        <taxon>Falsiroseomonas</taxon>
    </lineage>
</organism>
<protein>
    <recommendedName>
        <fullName evidence="7">TRAP transporter large permease protein</fullName>
    </recommendedName>
</protein>
<dbReference type="OrthoDB" id="9790209at2"/>
<gene>
    <name evidence="9" type="ORF">DFH01_12285</name>
</gene>
<keyword evidence="3 7" id="KW-0997">Cell inner membrane</keyword>
<evidence type="ECO:0000256" key="4">
    <source>
        <dbReference type="ARBA" id="ARBA00022692"/>
    </source>
</evidence>
<evidence type="ECO:0000313" key="9">
    <source>
        <dbReference type="EMBL" id="PWS37593.1"/>
    </source>
</evidence>
<feature type="transmembrane region" description="Helical" evidence="7">
    <location>
        <begin position="171"/>
        <end position="194"/>
    </location>
</feature>
<keyword evidence="4 7" id="KW-0812">Transmembrane</keyword>
<feature type="transmembrane region" description="Helical" evidence="7">
    <location>
        <begin position="400"/>
        <end position="423"/>
    </location>
</feature>
<feature type="transmembrane region" description="Helical" evidence="7">
    <location>
        <begin position="274"/>
        <end position="294"/>
    </location>
</feature>